<dbReference type="Pfam" id="PF14897">
    <property type="entry name" value="EpsG"/>
    <property type="match status" value="1"/>
</dbReference>
<dbReference type="EMBL" id="CP023565">
    <property type="protein sequence ID" value="AWZ39174.1"/>
    <property type="molecule type" value="Genomic_DNA"/>
</dbReference>
<keyword evidence="4" id="KW-1185">Reference proteome</keyword>
<dbReference type="RefSeq" id="WP_112194075.1">
    <property type="nucleotide sequence ID" value="NZ_CP023565.1"/>
</dbReference>
<organism evidence="2 5">
    <name type="scientific">Ligilactobacillus murinus</name>
    <dbReference type="NCBI Taxonomy" id="1622"/>
    <lineage>
        <taxon>Bacteria</taxon>
        <taxon>Bacillati</taxon>
        <taxon>Bacillota</taxon>
        <taxon>Bacilli</taxon>
        <taxon>Lactobacillales</taxon>
        <taxon>Lactobacillaceae</taxon>
        <taxon>Ligilactobacillus</taxon>
    </lineage>
</organism>
<evidence type="ECO:0000313" key="3">
    <source>
        <dbReference type="EMBL" id="AWZ40140.1"/>
    </source>
</evidence>
<feature type="transmembrane region" description="Helical" evidence="1">
    <location>
        <begin position="270"/>
        <end position="294"/>
    </location>
</feature>
<feature type="transmembrane region" description="Helical" evidence="1">
    <location>
        <begin position="84"/>
        <end position="103"/>
    </location>
</feature>
<dbReference type="InterPro" id="IPR049458">
    <property type="entry name" value="EpsG-like"/>
</dbReference>
<dbReference type="EMBL" id="CP023566">
    <property type="protein sequence ID" value="AWZ40140.1"/>
    <property type="molecule type" value="Genomic_DNA"/>
</dbReference>
<feature type="transmembrane region" description="Helical" evidence="1">
    <location>
        <begin position="187"/>
        <end position="209"/>
    </location>
</feature>
<dbReference type="Proteomes" id="UP000250153">
    <property type="component" value="Chromosome"/>
</dbReference>
<keyword evidence="1" id="KW-1133">Transmembrane helix</keyword>
<dbReference type="KEGG" id="lmur:CPS94_09690"/>
<gene>
    <name evidence="3" type="ORF">CPQ89_03340</name>
    <name evidence="2" type="ORF">CPS94_09690</name>
</gene>
<dbReference type="AlphaFoldDB" id="A0AAD0L4G4"/>
<keyword evidence="1" id="KW-0472">Membrane</keyword>
<feature type="transmembrane region" description="Helical" evidence="1">
    <location>
        <begin position="323"/>
        <end position="341"/>
    </location>
</feature>
<feature type="transmembrane region" description="Helical" evidence="1">
    <location>
        <begin position="229"/>
        <end position="250"/>
    </location>
</feature>
<sequence length="354" mass="40705">MILLGLFIFLVIVGFFLRENVFFNLLEILVLVVTVGISINIADFAAYNSVYQYIGAGNFYPNTGVGWWFLCKLGNMAGMTYGQFKMAILLLGLLLIRSTIKYFTSNQNYIWSLYIIYPAITDLIQIRFFMGIAIIIWAIKYLLRDTTKGYFIYCMLVIIAGQIHNSAYFYIFFIFWKIVIKNIRVTITMLTVFLGICFAEKSILVNIISQFGTGQENEFYLNNTLYQPTVSQTIFFSLMNAMFIVSAFYIRKSVILENQYDLIPKVEKNYLDFILAVDIMAIVIISMAMFSFTFFRLQKPLWILNFIDVAIYMAYVKKGKVSPGIIITIYAILGIIALIGTENLALHDFFGIQI</sequence>
<evidence type="ECO:0000256" key="1">
    <source>
        <dbReference type="SAM" id="Phobius"/>
    </source>
</evidence>
<accession>A0AAD0L4G4</accession>
<evidence type="ECO:0000313" key="2">
    <source>
        <dbReference type="EMBL" id="AWZ39174.1"/>
    </source>
</evidence>
<name>A0AAD0L4G4_9LACO</name>
<reference evidence="4 5" key="1">
    <citation type="submission" date="2017-09" db="EMBL/GenBank/DDBJ databases">
        <title>Predominant Lactobacillus spp. isolated from feces of mice subjected to short-term calorie restriction.</title>
        <authorList>
            <person name="Zhang C."/>
            <person name="Zhao L."/>
            <person name="Pan F."/>
        </authorList>
    </citation>
    <scope>NUCLEOTIDE SEQUENCE [LARGE SCALE GENOMIC DNA]</scope>
    <source>
        <strain evidence="3 4">CR141</strain>
        <strain evidence="2 5">CR147</strain>
    </source>
</reference>
<evidence type="ECO:0000313" key="5">
    <source>
        <dbReference type="Proteomes" id="UP000250153"/>
    </source>
</evidence>
<evidence type="ECO:0008006" key="6">
    <source>
        <dbReference type="Google" id="ProtNLM"/>
    </source>
</evidence>
<feature type="transmembrane region" description="Helical" evidence="1">
    <location>
        <begin position="28"/>
        <end position="47"/>
    </location>
</feature>
<evidence type="ECO:0000313" key="4">
    <source>
        <dbReference type="Proteomes" id="UP000250143"/>
    </source>
</evidence>
<feature type="transmembrane region" description="Helical" evidence="1">
    <location>
        <begin position="115"/>
        <end position="138"/>
    </location>
</feature>
<dbReference type="Proteomes" id="UP000250143">
    <property type="component" value="Chromosome"/>
</dbReference>
<proteinExistence type="predicted"/>
<keyword evidence="1" id="KW-0812">Transmembrane</keyword>
<dbReference type="GeneID" id="48467422"/>
<feature type="transmembrane region" description="Helical" evidence="1">
    <location>
        <begin position="150"/>
        <end position="175"/>
    </location>
</feature>
<protein>
    <recommendedName>
        <fullName evidence="6">EpsG family protein</fullName>
    </recommendedName>
</protein>